<protein>
    <recommendedName>
        <fullName evidence="4">EF-hand domain-containing protein</fullName>
    </recommendedName>
</protein>
<comment type="caution">
    <text evidence="5">The sequence shown here is derived from an EMBL/GenBank/DDBJ whole genome shotgun (WGS) entry which is preliminary data.</text>
</comment>
<dbReference type="InterPro" id="IPR011992">
    <property type="entry name" value="EF-hand-dom_pair"/>
</dbReference>
<dbReference type="SMART" id="SM00054">
    <property type="entry name" value="EFh"/>
    <property type="match status" value="3"/>
</dbReference>
<dbReference type="FunFam" id="1.10.238.10:FF:000037">
    <property type="entry name" value="calcium-binding protein 1 isoform X2"/>
    <property type="match status" value="1"/>
</dbReference>
<dbReference type="Pfam" id="PF13499">
    <property type="entry name" value="EF-hand_7"/>
    <property type="match status" value="2"/>
</dbReference>
<dbReference type="GO" id="GO:0005246">
    <property type="term" value="F:calcium channel regulator activity"/>
    <property type="evidence" value="ECO:0007669"/>
    <property type="project" value="TreeGrafter"/>
</dbReference>
<dbReference type="Proteomes" id="UP001364617">
    <property type="component" value="Unassembled WGS sequence"/>
</dbReference>
<dbReference type="SUPFAM" id="SSF47473">
    <property type="entry name" value="EF-hand"/>
    <property type="match status" value="1"/>
</dbReference>
<keyword evidence="1" id="KW-0479">Metal-binding</keyword>
<dbReference type="InterPro" id="IPR018247">
    <property type="entry name" value="EF_Hand_1_Ca_BS"/>
</dbReference>
<dbReference type="PROSITE" id="PS00018">
    <property type="entry name" value="EF_HAND_1"/>
    <property type="match status" value="3"/>
</dbReference>
<feature type="domain" description="EF-hand" evidence="4">
    <location>
        <begin position="23"/>
        <end position="58"/>
    </location>
</feature>
<dbReference type="PANTHER" id="PTHR45917:SF3">
    <property type="entry name" value="CALCIUM-BINDING PROTEIN 5"/>
    <property type="match status" value="1"/>
</dbReference>
<organism evidence="5 6">
    <name type="scientific">Phoxinus phoxinus</name>
    <name type="common">Eurasian minnow</name>
    <dbReference type="NCBI Taxonomy" id="58324"/>
    <lineage>
        <taxon>Eukaryota</taxon>
        <taxon>Metazoa</taxon>
        <taxon>Chordata</taxon>
        <taxon>Craniata</taxon>
        <taxon>Vertebrata</taxon>
        <taxon>Euteleostomi</taxon>
        <taxon>Actinopterygii</taxon>
        <taxon>Neopterygii</taxon>
        <taxon>Teleostei</taxon>
        <taxon>Ostariophysi</taxon>
        <taxon>Cypriniformes</taxon>
        <taxon>Leuciscidae</taxon>
        <taxon>Phoxininae</taxon>
        <taxon>Phoxinus</taxon>
    </lineage>
</organism>
<keyword evidence="6" id="KW-1185">Reference proteome</keyword>
<evidence type="ECO:0000313" key="6">
    <source>
        <dbReference type="Proteomes" id="UP001364617"/>
    </source>
</evidence>
<reference evidence="5 6" key="1">
    <citation type="submission" date="2024-02" db="EMBL/GenBank/DDBJ databases">
        <title>Chromosome-level genome assembly of the Eurasian Minnow (Phoxinus phoxinus).</title>
        <authorList>
            <person name="Oriowo T.O."/>
            <person name="Martin S."/>
            <person name="Stange M."/>
            <person name="Chrysostomakis Y."/>
            <person name="Brown T."/>
            <person name="Winkler S."/>
            <person name="Kukowka S."/>
            <person name="Myers E.W."/>
            <person name="Bohne A."/>
        </authorList>
    </citation>
    <scope>NUCLEOTIDE SEQUENCE [LARGE SCALE GENOMIC DNA]</scope>
    <source>
        <strain evidence="5">ZFMK-TIS-60720</strain>
        <tissue evidence="5">Whole Organism</tissue>
    </source>
</reference>
<dbReference type="InterPro" id="IPR002048">
    <property type="entry name" value="EF_hand_dom"/>
</dbReference>
<dbReference type="GO" id="GO:0005737">
    <property type="term" value="C:cytoplasm"/>
    <property type="evidence" value="ECO:0007669"/>
    <property type="project" value="TreeGrafter"/>
</dbReference>
<keyword evidence="2" id="KW-0677">Repeat</keyword>
<dbReference type="EMBL" id="JAYKXH010000002">
    <property type="protein sequence ID" value="KAK7175062.1"/>
    <property type="molecule type" value="Genomic_DNA"/>
</dbReference>
<dbReference type="InterPro" id="IPR043582">
    <property type="entry name" value="CaBP1/2/4/5"/>
</dbReference>
<evidence type="ECO:0000256" key="3">
    <source>
        <dbReference type="ARBA" id="ARBA00022837"/>
    </source>
</evidence>
<evidence type="ECO:0000259" key="4">
    <source>
        <dbReference type="PROSITE" id="PS50222"/>
    </source>
</evidence>
<dbReference type="FunFam" id="1.10.238.10:FF:000069">
    <property type="entry name" value="calcium-binding protein 1 isoform X1"/>
    <property type="match status" value="1"/>
</dbReference>
<evidence type="ECO:0000256" key="1">
    <source>
        <dbReference type="ARBA" id="ARBA00022723"/>
    </source>
</evidence>
<accession>A0AAN9DQT9</accession>
<feature type="domain" description="EF-hand" evidence="4">
    <location>
        <begin position="137"/>
        <end position="169"/>
    </location>
</feature>
<dbReference type="CDD" id="cd00051">
    <property type="entry name" value="EFh"/>
    <property type="match status" value="1"/>
</dbReference>
<gene>
    <name evidence="5" type="ORF">R3I93_002070</name>
</gene>
<evidence type="ECO:0000256" key="2">
    <source>
        <dbReference type="ARBA" id="ARBA00022737"/>
    </source>
</evidence>
<dbReference type="PROSITE" id="PS50222">
    <property type="entry name" value="EF_HAND_2"/>
    <property type="match status" value="3"/>
</dbReference>
<feature type="domain" description="EF-hand" evidence="4">
    <location>
        <begin position="100"/>
        <end position="135"/>
    </location>
</feature>
<dbReference type="Gene3D" id="1.10.238.10">
    <property type="entry name" value="EF-hand"/>
    <property type="match status" value="2"/>
</dbReference>
<dbReference type="PANTHER" id="PTHR45917">
    <property type="entry name" value="CALCIUM-BINDING PROTEIN 1-RELATED"/>
    <property type="match status" value="1"/>
</dbReference>
<dbReference type="AlphaFoldDB" id="A0AAN9DQT9"/>
<evidence type="ECO:0000313" key="5">
    <source>
        <dbReference type="EMBL" id="KAK7175062.1"/>
    </source>
</evidence>
<dbReference type="GO" id="GO:0005509">
    <property type="term" value="F:calcium ion binding"/>
    <property type="evidence" value="ECO:0007669"/>
    <property type="project" value="InterPro"/>
</dbReference>
<name>A0AAN9DQT9_9TELE</name>
<proteinExistence type="predicted"/>
<sequence length="169" mass="18890">MSLGPACIFLKGSKNTERPLADEEIEELREAFAEFDKDKDGLISCKDLGNLMRTMGYMPTEMELIELSQNINMNLGGSVDFQDFVDLMAPKLLAETSGMIGLKEMKDAFKEFDMDGDGSITIEELKHAMLKLLGENTNKREIEAVVQEADNNGDGTVDFEEFVKMMSKN</sequence>
<keyword evidence="3" id="KW-0106">Calcium</keyword>